<evidence type="ECO:0000313" key="2">
    <source>
        <dbReference type="EMBL" id="PYE51924.1"/>
    </source>
</evidence>
<keyword evidence="3" id="KW-1185">Reference proteome</keyword>
<dbReference type="RefSeq" id="WP_245901074.1">
    <property type="nucleotide sequence ID" value="NZ_QJSX01000014.1"/>
</dbReference>
<dbReference type="EMBL" id="QJSX01000014">
    <property type="protein sequence ID" value="PYE51924.1"/>
    <property type="molecule type" value="Genomic_DNA"/>
</dbReference>
<gene>
    <name evidence="2" type="ORF">DES52_114125</name>
</gene>
<dbReference type="Gene3D" id="3.75.10.10">
    <property type="entry name" value="L-arginine/glycine Amidinotransferase, Chain A"/>
    <property type="match status" value="1"/>
</dbReference>
<accession>A0A318S687</accession>
<dbReference type="InterPro" id="IPR007466">
    <property type="entry name" value="Peptidyl-Arg-deiminase_porph"/>
</dbReference>
<dbReference type="Proteomes" id="UP000248326">
    <property type="component" value="Unassembled WGS sequence"/>
</dbReference>
<name>A0A318S687_9DEIO</name>
<comment type="caution">
    <text evidence="2">The sequence shown here is derived from an EMBL/GenBank/DDBJ whole genome shotgun (WGS) entry which is preliminary data.</text>
</comment>
<dbReference type="AlphaFoldDB" id="A0A318S687"/>
<proteinExistence type="predicted"/>
<dbReference type="GO" id="GO:0009446">
    <property type="term" value="P:putrescine biosynthetic process"/>
    <property type="evidence" value="ECO:0007669"/>
    <property type="project" value="InterPro"/>
</dbReference>
<evidence type="ECO:0000256" key="1">
    <source>
        <dbReference type="ARBA" id="ARBA00022801"/>
    </source>
</evidence>
<dbReference type="Pfam" id="PF04371">
    <property type="entry name" value="PAD_porph"/>
    <property type="match status" value="1"/>
</dbReference>
<organism evidence="2 3">
    <name type="scientific">Deinococcus yavapaiensis KR-236</name>
    <dbReference type="NCBI Taxonomy" id="694435"/>
    <lineage>
        <taxon>Bacteria</taxon>
        <taxon>Thermotogati</taxon>
        <taxon>Deinococcota</taxon>
        <taxon>Deinococci</taxon>
        <taxon>Deinococcales</taxon>
        <taxon>Deinococcaceae</taxon>
        <taxon>Deinococcus</taxon>
    </lineage>
</organism>
<dbReference type="PANTHER" id="PTHR31377:SF0">
    <property type="entry name" value="AGMATINE DEIMINASE-RELATED"/>
    <property type="match status" value="1"/>
</dbReference>
<dbReference type="GO" id="GO:0004668">
    <property type="term" value="F:protein-arginine deiminase activity"/>
    <property type="evidence" value="ECO:0007669"/>
    <property type="project" value="InterPro"/>
</dbReference>
<protein>
    <submittedName>
        <fullName evidence="2">Agmatine deiminase</fullName>
    </submittedName>
</protein>
<evidence type="ECO:0000313" key="3">
    <source>
        <dbReference type="Proteomes" id="UP000248326"/>
    </source>
</evidence>
<keyword evidence="1" id="KW-0378">Hydrolase</keyword>
<sequence length="357" mass="40050">MKHLLAPPFPRALGFSMPSEWAPHAATWTSWPFDDELWVGHLDGVRAEFADLVKTIARFEPVHLLVRDEEAEADARSRLGTANVTYHRVALDDVWFRDNGPLFVVRGAPEGDQVSFVNFEFNSWGRKFEWENDTKAPETVAAFLGAAHWDSSVVMEGGSLELNGAGVALTTRQCLLSEERNPHLGEEDLEALLRDFLGIEKLLWLDAGLEGDHTDGHIDTITRFVNERTIVTVIEEDQDDPNFATMRANLERLKTFTDARGRPFDIVELPLPRTYMELEGKRLPPTYANFYVGNGFVVVPIYGDPNDDRALEILRGVFADREVIGLMSRELITGGGSFHCVTQQQPVGAVWKGDDLD</sequence>
<dbReference type="SUPFAM" id="SSF55909">
    <property type="entry name" value="Pentein"/>
    <property type="match status" value="1"/>
</dbReference>
<dbReference type="PANTHER" id="PTHR31377">
    <property type="entry name" value="AGMATINE DEIMINASE-RELATED"/>
    <property type="match status" value="1"/>
</dbReference>
<reference evidence="2 3" key="1">
    <citation type="submission" date="2018-06" db="EMBL/GenBank/DDBJ databases">
        <title>Genomic Encyclopedia of Type Strains, Phase IV (KMG-IV): sequencing the most valuable type-strain genomes for metagenomic binning, comparative biology and taxonomic classification.</title>
        <authorList>
            <person name="Goeker M."/>
        </authorList>
    </citation>
    <scope>NUCLEOTIDE SEQUENCE [LARGE SCALE GENOMIC DNA]</scope>
    <source>
        <strain evidence="2 3">DSM 18048</strain>
    </source>
</reference>
<dbReference type="GO" id="GO:0047632">
    <property type="term" value="F:agmatine deiminase activity"/>
    <property type="evidence" value="ECO:0007669"/>
    <property type="project" value="TreeGrafter"/>
</dbReference>